<reference evidence="3" key="1">
    <citation type="submission" date="2016-08" db="EMBL/GenBank/DDBJ databases">
        <authorList>
            <person name="Varghese N."/>
            <person name="Submissions Spin"/>
        </authorList>
    </citation>
    <scope>NUCLEOTIDE SEQUENCE [LARGE SCALE GENOMIC DNA]</scope>
    <source>
        <strain evidence="3">HAMBI 2971</strain>
    </source>
</reference>
<dbReference type="STRING" id="411945.GA0061102_102873"/>
<protein>
    <submittedName>
        <fullName evidence="2">Glycosyltransferase, GT2 family</fullName>
    </submittedName>
</protein>
<dbReference type="Proteomes" id="UP000199435">
    <property type="component" value="Unassembled WGS sequence"/>
</dbReference>
<dbReference type="SUPFAM" id="SSF53448">
    <property type="entry name" value="Nucleotide-diphospho-sugar transferases"/>
    <property type="match status" value="1"/>
</dbReference>
<dbReference type="GO" id="GO:0016740">
    <property type="term" value="F:transferase activity"/>
    <property type="evidence" value="ECO:0007669"/>
    <property type="project" value="UniProtKB-KW"/>
</dbReference>
<keyword evidence="3" id="KW-1185">Reference proteome</keyword>
<dbReference type="RefSeq" id="WP_092852852.1">
    <property type="nucleotide sequence ID" value="NZ_FMAH01000028.1"/>
</dbReference>
<dbReference type="Gene3D" id="3.90.550.10">
    <property type="entry name" value="Spore Coat Polysaccharide Biosynthesis Protein SpsA, Chain A"/>
    <property type="match status" value="1"/>
</dbReference>
<organism evidence="2 3">
    <name type="scientific">Rhizobium miluonense</name>
    <dbReference type="NCBI Taxonomy" id="411945"/>
    <lineage>
        <taxon>Bacteria</taxon>
        <taxon>Pseudomonadati</taxon>
        <taxon>Pseudomonadota</taxon>
        <taxon>Alphaproteobacteria</taxon>
        <taxon>Hyphomicrobiales</taxon>
        <taxon>Rhizobiaceae</taxon>
        <taxon>Rhizobium/Agrobacterium group</taxon>
        <taxon>Rhizobium</taxon>
    </lineage>
</organism>
<dbReference type="AlphaFoldDB" id="A0A1C3WFK7"/>
<proteinExistence type="predicted"/>
<name>A0A1C3WFK7_9HYPH</name>
<gene>
    <name evidence="2" type="ORF">GA0061102_102873</name>
</gene>
<dbReference type="PANTHER" id="PTHR43685">
    <property type="entry name" value="GLYCOSYLTRANSFERASE"/>
    <property type="match status" value="1"/>
</dbReference>
<dbReference type="Pfam" id="PF00535">
    <property type="entry name" value="Glycos_transf_2"/>
    <property type="match status" value="1"/>
</dbReference>
<keyword evidence="2" id="KW-0808">Transferase</keyword>
<dbReference type="InterPro" id="IPR029044">
    <property type="entry name" value="Nucleotide-diphossugar_trans"/>
</dbReference>
<evidence type="ECO:0000313" key="2">
    <source>
        <dbReference type="EMBL" id="SCB38675.1"/>
    </source>
</evidence>
<feature type="domain" description="Glycosyltransferase 2-like" evidence="1">
    <location>
        <begin position="118"/>
        <end position="289"/>
    </location>
</feature>
<accession>A0A1C3WFK7</accession>
<dbReference type="InterPro" id="IPR001173">
    <property type="entry name" value="Glyco_trans_2-like"/>
</dbReference>
<sequence>MTTERFEVRHVDLAAADSGSDREPALSIFWWKDLPLGARASLEDELPYGTSQLRQLTAEYAAAQLEARSIGLGAPLRASYEGWPKPALSLEAALEAENLVEALEAFATPSSAPAHNISVVICTRDRGPALSKCLSSLAAQRSAPGEVVIVDNSQDGNARDVCGQFPDFRYVHEPHAGLSRARNTGVQTSRFDIIAFTDDDVEAHPGWTAEIARAFAERDVEAFTGLVLPARLDTAAQCCFQFTMGGFGSTFVPLVFDGRFFEETRPSGAHVWKIGAGANMAFRRSVFERVGLFDERLGAGAAGCSEDSELWYRLLAAGGACLYEPRAVVFHHHRSDWPGLKRQIRAYMKGHVAALVTQRDNFGDRGNIVRIGKQLPVYFAKTFVKALLEGPPGRLGILAAEVQGWLAGLQFLLRFGWRMRRTPMGAAATAEKGIPR</sequence>
<evidence type="ECO:0000259" key="1">
    <source>
        <dbReference type="Pfam" id="PF00535"/>
    </source>
</evidence>
<dbReference type="PANTHER" id="PTHR43685:SF2">
    <property type="entry name" value="GLYCOSYLTRANSFERASE 2-LIKE DOMAIN-CONTAINING PROTEIN"/>
    <property type="match status" value="1"/>
</dbReference>
<dbReference type="EMBL" id="FMAH01000028">
    <property type="protein sequence ID" value="SCB38675.1"/>
    <property type="molecule type" value="Genomic_DNA"/>
</dbReference>
<dbReference type="OrthoDB" id="153025at2"/>
<dbReference type="InterPro" id="IPR050834">
    <property type="entry name" value="Glycosyltransf_2"/>
</dbReference>
<evidence type="ECO:0000313" key="3">
    <source>
        <dbReference type="Proteomes" id="UP000199435"/>
    </source>
</evidence>